<reference evidence="1 2" key="1">
    <citation type="submission" date="2014-10" db="EMBL/GenBank/DDBJ databases">
        <title>Draft genome of the hookworm Ancylostoma caninum.</title>
        <authorList>
            <person name="Mitreva M."/>
        </authorList>
    </citation>
    <scope>NUCLEOTIDE SEQUENCE [LARGE SCALE GENOMIC DNA]</scope>
    <source>
        <strain evidence="1 2">Baltimore</strain>
    </source>
</reference>
<dbReference type="OrthoDB" id="10017659at2759"/>
<comment type="caution">
    <text evidence="1">The sequence shown here is derived from an EMBL/GenBank/DDBJ whole genome shotgun (WGS) entry which is preliminary data.</text>
</comment>
<gene>
    <name evidence="1" type="ORF">ANCCAN_01321</name>
</gene>
<evidence type="ECO:0000313" key="1">
    <source>
        <dbReference type="EMBL" id="RCN52622.1"/>
    </source>
</evidence>
<organism evidence="1 2">
    <name type="scientific">Ancylostoma caninum</name>
    <name type="common">Dog hookworm</name>
    <dbReference type="NCBI Taxonomy" id="29170"/>
    <lineage>
        <taxon>Eukaryota</taxon>
        <taxon>Metazoa</taxon>
        <taxon>Ecdysozoa</taxon>
        <taxon>Nematoda</taxon>
        <taxon>Chromadorea</taxon>
        <taxon>Rhabditida</taxon>
        <taxon>Rhabditina</taxon>
        <taxon>Rhabditomorpha</taxon>
        <taxon>Strongyloidea</taxon>
        <taxon>Ancylostomatidae</taxon>
        <taxon>Ancylostomatinae</taxon>
        <taxon>Ancylostoma</taxon>
    </lineage>
</organism>
<sequence length="126" mass="13581">MVRKTGTLELRHSLQLPTETPVAAPRTMDQYLNQLGIGGSQAHALLRQAQSHHLAQQAQFLAAAAVARLPDRPHPSYNSSIMPLHADLLQMATQVPISVSAGLPGGSVCYLQLFCLSRVSACVWIS</sequence>
<name>A0A368H7Q4_ANCCA</name>
<dbReference type="Proteomes" id="UP000252519">
    <property type="component" value="Unassembled WGS sequence"/>
</dbReference>
<proteinExistence type="predicted"/>
<protein>
    <submittedName>
        <fullName evidence="1">Uncharacterized protein</fullName>
    </submittedName>
</protein>
<keyword evidence="2" id="KW-1185">Reference proteome</keyword>
<dbReference type="AlphaFoldDB" id="A0A368H7Q4"/>
<dbReference type="EMBL" id="JOJR01000006">
    <property type="protein sequence ID" value="RCN52622.1"/>
    <property type="molecule type" value="Genomic_DNA"/>
</dbReference>
<evidence type="ECO:0000313" key="2">
    <source>
        <dbReference type="Proteomes" id="UP000252519"/>
    </source>
</evidence>
<accession>A0A368H7Q4</accession>
<dbReference type="STRING" id="29170.A0A368H7Q4"/>